<protein>
    <submittedName>
        <fullName evidence="1">Uncharacterized protein</fullName>
    </submittedName>
</protein>
<proteinExistence type="predicted"/>
<gene>
    <name evidence="1" type="ORF">C7212DRAFT_344384</name>
</gene>
<evidence type="ECO:0000313" key="2">
    <source>
        <dbReference type="Proteomes" id="UP000246991"/>
    </source>
</evidence>
<dbReference type="OrthoDB" id="5409505at2759"/>
<sequence length="157" mass="17851">MSDHSRKLSPHGHSYSVAPHLLGFKTARPPPDVTHRISREIYNYWFALLACTPDFITCVATFEYHNLDDSLSSFLDSQDFLGHEWDTGIDREYENIEARLDFEGEEEPEGLYEVTHFAHYPVELSGSGGRKRMKGYRVGPGIRFGELRGKEASMPGV</sequence>
<dbReference type="Proteomes" id="UP000246991">
    <property type="component" value="Unassembled WGS sequence"/>
</dbReference>
<name>A0A317SMP0_9PEZI</name>
<keyword evidence="2" id="KW-1185">Reference proteome</keyword>
<comment type="caution">
    <text evidence="1">The sequence shown here is derived from an EMBL/GenBank/DDBJ whole genome shotgun (WGS) entry which is preliminary data.</text>
</comment>
<organism evidence="1 2">
    <name type="scientific">Tuber magnatum</name>
    <name type="common">white Piedmont truffle</name>
    <dbReference type="NCBI Taxonomy" id="42249"/>
    <lineage>
        <taxon>Eukaryota</taxon>
        <taxon>Fungi</taxon>
        <taxon>Dikarya</taxon>
        <taxon>Ascomycota</taxon>
        <taxon>Pezizomycotina</taxon>
        <taxon>Pezizomycetes</taxon>
        <taxon>Pezizales</taxon>
        <taxon>Tuberaceae</taxon>
        <taxon>Tuber</taxon>
    </lineage>
</organism>
<reference evidence="1 2" key="1">
    <citation type="submission" date="2018-03" db="EMBL/GenBank/DDBJ databases">
        <title>Genomes of Pezizomycetes fungi and the evolution of truffles.</title>
        <authorList>
            <person name="Murat C."/>
            <person name="Payen T."/>
            <person name="Noel B."/>
            <person name="Kuo A."/>
            <person name="Martin F.M."/>
        </authorList>
    </citation>
    <scope>NUCLEOTIDE SEQUENCE [LARGE SCALE GENOMIC DNA]</scope>
    <source>
        <strain evidence="1">091103-1</strain>
    </source>
</reference>
<dbReference type="AlphaFoldDB" id="A0A317SMP0"/>
<accession>A0A317SMP0</accession>
<evidence type="ECO:0000313" key="1">
    <source>
        <dbReference type="EMBL" id="PWW75699.1"/>
    </source>
</evidence>
<dbReference type="EMBL" id="PYWC01000043">
    <property type="protein sequence ID" value="PWW75699.1"/>
    <property type="molecule type" value="Genomic_DNA"/>
</dbReference>